<keyword evidence="3" id="KW-1185">Reference proteome</keyword>
<gene>
    <name evidence="2" type="ORF">cyc_00149</name>
</gene>
<organism evidence="2 3">
    <name type="scientific">Cyclospora cayetanensis</name>
    <dbReference type="NCBI Taxonomy" id="88456"/>
    <lineage>
        <taxon>Eukaryota</taxon>
        <taxon>Sar</taxon>
        <taxon>Alveolata</taxon>
        <taxon>Apicomplexa</taxon>
        <taxon>Conoidasida</taxon>
        <taxon>Coccidia</taxon>
        <taxon>Eucoccidiorida</taxon>
        <taxon>Eimeriorina</taxon>
        <taxon>Eimeriidae</taxon>
        <taxon>Cyclospora</taxon>
    </lineage>
</organism>
<reference evidence="2 3" key="1">
    <citation type="journal article" date="2016" name="BMC Genomics">
        <title>Comparative genomics reveals Cyclospora cayetanensis possesses coccidia-like metabolism and invasion components but unique surface antigens.</title>
        <authorList>
            <person name="Liu S."/>
            <person name="Wang L."/>
            <person name="Zheng H."/>
            <person name="Xu Z."/>
            <person name="Roellig D.M."/>
            <person name="Li N."/>
            <person name="Frace M.A."/>
            <person name="Tang K."/>
            <person name="Arrowood M.J."/>
            <person name="Moss D.M."/>
            <person name="Zhang L."/>
            <person name="Feng Y."/>
            <person name="Xiao L."/>
        </authorList>
    </citation>
    <scope>NUCLEOTIDE SEQUENCE [LARGE SCALE GENOMIC DNA]</scope>
    <source>
        <strain evidence="2 3">CHN_HEN01</strain>
    </source>
</reference>
<sequence>MGMFRSLTHLLESLAKHPVNEKGHQGSEGTKRSAENADSSQCPDRIAACTRVCFCFCLHLYVFRIVRQLSQLLETLQQGKQQL</sequence>
<accession>A0A1D3D0F9</accession>
<feature type="region of interest" description="Disordered" evidence="1">
    <location>
        <begin position="16"/>
        <end position="41"/>
    </location>
</feature>
<dbReference type="AlphaFoldDB" id="A0A1D3D0F9"/>
<comment type="caution">
    <text evidence="2">The sequence shown here is derived from an EMBL/GenBank/DDBJ whole genome shotgun (WGS) entry which is preliminary data.</text>
</comment>
<evidence type="ECO:0000256" key="1">
    <source>
        <dbReference type="SAM" id="MobiDB-lite"/>
    </source>
</evidence>
<name>A0A1D3D0F9_9EIME</name>
<protein>
    <submittedName>
        <fullName evidence="2">Uncharacterized protein</fullName>
    </submittedName>
</protein>
<evidence type="ECO:0000313" key="3">
    <source>
        <dbReference type="Proteomes" id="UP000095192"/>
    </source>
</evidence>
<feature type="compositionally biased region" description="Basic and acidic residues" evidence="1">
    <location>
        <begin position="16"/>
        <end position="35"/>
    </location>
</feature>
<dbReference type="Proteomes" id="UP000095192">
    <property type="component" value="Unassembled WGS sequence"/>
</dbReference>
<proteinExistence type="predicted"/>
<dbReference type="EMBL" id="JROU02001284">
    <property type="protein sequence ID" value="OEH76889.1"/>
    <property type="molecule type" value="Genomic_DNA"/>
</dbReference>
<dbReference type="VEuPathDB" id="ToxoDB:cyc_00149"/>
<evidence type="ECO:0000313" key="2">
    <source>
        <dbReference type="EMBL" id="OEH76889.1"/>
    </source>
</evidence>
<dbReference type="InParanoid" id="A0A1D3D0F9"/>